<dbReference type="SFLD" id="SFLDG01180">
    <property type="entry name" value="SUF1"/>
    <property type="match status" value="1"/>
</dbReference>
<feature type="domain" description="Metaxin glutathione S-transferase" evidence="2">
    <location>
        <begin position="172"/>
        <end position="228"/>
    </location>
</feature>
<keyword evidence="5" id="KW-1185">Reference proteome</keyword>
<dbReference type="PANTHER" id="PTHR12289:SF41">
    <property type="entry name" value="FAILED AXON CONNECTIONS-RELATED"/>
    <property type="match status" value="1"/>
</dbReference>
<protein>
    <recommendedName>
        <fullName evidence="6">Thioredoxin-like fold domain-containing protein</fullName>
    </recommendedName>
</protein>
<dbReference type="InterPro" id="IPR033468">
    <property type="entry name" value="Metaxin_GST"/>
</dbReference>
<evidence type="ECO:0000259" key="3">
    <source>
        <dbReference type="Pfam" id="PF17172"/>
    </source>
</evidence>
<organism evidence="4 5">
    <name type="scientific">Discina gigas</name>
    <dbReference type="NCBI Taxonomy" id="1032678"/>
    <lineage>
        <taxon>Eukaryota</taxon>
        <taxon>Fungi</taxon>
        <taxon>Dikarya</taxon>
        <taxon>Ascomycota</taxon>
        <taxon>Pezizomycotina</taxon>
        <taxon>Pezizomycetes</taxon>
        <taxon>Pezizales</taxon>
        <taxon>Discinaceae</taxon>
        <taxon>Discina</taxon>
    </lineage>
</organism>
<dbReference type="Pfam" id="PF17171">
    <property type="entry name" value="GST_C_6"/>
    <property type="match status" value="1"/>
</dbReference>
<gene>
    <name evidence="4" type="ORF">Q9L58_004754</name>
</gene>
<sequence>MSIKLHCFKKDADVPSLSGYCEKVETLLRATGFTDYALVPTLPFSAPKGKLPYIEYIKDGKTETIADSHFIVRYLTENKIVADLDKNLTPAQRADSRAWQSWFEDLIYGAVAHERFFKPENFALTKAILPLPWWIHSVLAWYLRRSTLSALWSSGIGRHSVEDRHLLVREFFEGLEARLEGVEFFHGSEPTLIDVTLFGFLSGTITGPGNPETTALILKSKRLRQYIAVMVQKWYPEYKGLLAQLDKKHAD</sequence>
<dbReference type="EMBL" id="JBBBZM010000053">
    <property type="protein sequence ID" value="KAL0636297.1"/>
    <property type="molecule type" value="Genomic_DNA"/>
</dbReference>
<dbReference type="Pfam" id="PF17172">
    <property type="entry name" value="GST_N_4"/>
    <property type="match status" value="1"/>
</dbReference>
<proteinExistence type="inferred from homology"/>
<feature type="domain" description="Thioredoxin-like fold" evidence="3">
    <location>
        <begin position="20"/>
        <end position="121"/>
    </location>
</feature>
<evidence type="ECO:0000313" key="5">
    <source>
        <dbReference type="Proteomes" id="UP001447188"/>
    </source>
</evidence>
<evidence type="ECO:0000256" key="1">
    <source>
        <dbReference type="ARBA" id="ARBA00006475"/>
    </source>
</evidence>
<dbReference type="Gene3D" id="1.20.1050.10">
    <property type="match status" value="1"/>
</dbReference>
<dbReference type="InterPro" id="IPR036282">
    <property type="entry name" value="Glutathione-S-Trfase_C_sf"/>
</dbReference>
<dbReference type="SUPFAM" id="SSF52833">
    <property type="entry name" value="Thioredoxin-like"/>
    <property type="match status" value="1"/>
</dbReference>
<dbReference type="SFLD" id="SFLDG01200">
    <property type="entry name" value="SUF1.1"/>
    <property type="match status" value="1"/>
</dbReference>
<dbReference type="Gene3D" id="3.40.30.10">
    <property type="entry name" value="Glutaredoxin"/>
    <property type="match status" value="1"/>
</dbReference>
<comment type="similarity">
    <text evidence="1">Belongs to the FAX family.</text>
</comment>
<evidence type="ECO:0008006" key="6">
    <source>
        <dbReference type="Google" id="ProtNLM"/>
    </source>
</evidence>
<accession>A0ABR3GKL3</accession>
<reference evidence="4 5" key="1">
    <citation type="submission" date="2024-02" db="EMBL/GenBank/DDBJ databases">
        <title>Discinaceae phylogenomics.</title>
        <authorList>
            <person name="Dirks A.C."/>
            <person name="James T.Y."/>
        </authorList>
    </citation>
    <scope>NUCLEOTIDE SEQUENCE [LARGE SCALE GENOMIC DNA]</scope>
    <source>
        <strain evidence="4 5">ACD0624</strain>
    </source>
</reference>
<dbReference type="PANTHER" id="PTHR12289">
    <property type="entry name" value="METAXIN RELATED"/>
    <property type="match status" value="1"/>
</dbReference>
<evidence type="ECO:0000259" key="2">
    <source>
        <dbReference type="Pfam" id="PF17171"/>
    </source>
</evidence>
<evidence type="ECO:0000313" key="4">
    <source>
        <dbReference type="EMBL" id="KAL0636297.1"/>
    </source>
</evidence>
<dbReference type="SFLD" id="SFLDS00019">
    <property type="entry name" value="Glutathione_Transferase_(cytos"/>
    <property type="match status" value="1"/>
</dbReference>
<dbReference type="InterPro" id="IPR050931">
    <property type="entry name" value="Mito_Protein_Transport_Metaxin"/>
</dbReference>
<name>A0ABR3GKL3_9PEZI</name>
<dbReference type="SUPFAM" id="SSF47616">
    <property type="entry name" value="GST C-terminal domain-like"/>
    <property type="match status" value="1"/>
</dbReference>
<dbReference type="Proteomes" id="UP001447188">
    <property type="component" value="Unassembled WGS sequence"/>
</dbReference>
<dbReference type="InterPro" id="IPR036249">
    <property type="entry name" value="Thioredoxin-like_sf"/>
</dbReference>
<dbReference type="InterPro" id="IPR026928">
    <property type="entry name" value="FAX/IsoI-like"/>
</dbReference>
<dbReference type="InterPro" id="IPR012336">
    <property type="entry name" value="Thioredoxin-like_fold"/>
</dbReference>
<comment type="caution">
    <text evidence="4">The sequence shown here is derived from an EMBL/GenBank/DDBJ whole genome shotgun (WGS) entry which is preliminary data.</text>
</comment>
<dbReference type="InterPro" id="IPR040079">
    <property type="entry name" value="Glutathione_S-Trfase"/>
</dbReference>